<gene>
    <name evidence="2" type="ORF">PHYSODRAFT_354274</name>
</gene>
<dbReference type="GeneID" id="20649578"/>
<dbReference type="EMBL" id="JH159153">
    <property type="protein sequence ID" value="EGZ20213.1"/>
    <property type="molecule type" value="Genomic_DNA"/>
</dbReference>
<name>G4Z570_PHYSP</name>
<organism evidence="2 3">
    <name type="scientific">Phytophthora sojae (strain P6497)</name>
    <name type="common">Soybean stem and root rot agent</name>
    <name type="synonym">Phytophthora megasperma f. sp. glycines</name>
    <dbReference type="NCBI Taxonomy" id="1094619"/>
    <lineage>
        <taxon>Eukaryota</taxon>
        <taxon>Sar</taxon>
        <taxon>Stramenopiles</taxon>
        <taxon>Oomycota</taxon>
        <taxon>Peronosporomycetes</taxon>
        <taxon>Peronosporales</taxon>
        <taxon>Peronosporaceae</taxon>
        <taxon>Phytophthora</taxon>
    </lineage>
</organism>
<dbReference type="KEGG" id="psoj:PHYSODRAFT_354274"/>
<reference evidence="2 3" key="1">
    <citation type="journal article" date="2006" name="Science">
        <title>Phytophthora genome sequences uncover evolutionary origins and mechanisms of pathogenesis.</title>
        <authorList>
            <person name="Tyler B.M."/>
            <person name="Tripathy S."/>
            <person name="Zhang X."/>
            <person name="Dehal P."/>
            <person name="Jiang R.H."/>
            <person name="Aerts A."/>
            <person name="Arredondo F.D."/>
            <person name="Baxter L."/>
            <person name="Bensasson D."/>
            <person name="Beynon J.L."/>
            <person name="Chapman J."/>
            <person name="Damasceno C.M."/>
            <person name="Dorrance A.E."/>
            <person name="Dou D."/>
            <person name="Dickerman A.W."/>
            <person name="Dubchak I.L."/>
            <person name="Garbelotto M."/>
            <person name="Gijzen M."/>
            <person name="Gordon S.G."/>
            <person name="Govers F."/>
            <person name="Grunwald N.J."/>
            <person name="Huang W."/>
            <person name="Ivors K.L."/>
            <person name="Jones R.W."/>
            <person name="Kamoun S."/>
            <person name="Krampis K."/>
            <person name="Lamour K.H."/>
            <person name="Lee M.K."/>
            <person name="McDonald W.H."/>
            <person name="Medina M."/>
            <person name="Meijer H.J."/>
            <person name="Nordberg E.K."/>
            <person name="Maclean D.J."/>
            <person name="Ospina-Giraldo M.D."/>
            <person name="Morris P.F."/>
            <person name="Phuntumart V."/>
            <person name="Putnam N.H."/>
            <person name="Rash S."/>
            <person name="Rose J.K."/>
            <person name="Sakihama Y."/>
            <person name="Salamov A.A."/>
            <person name="Savidor A."/>
            <person name="Scheuring C.F."/>
            <person name="Smith B.M."/>
            <person name="Sobral B.W."/>
            <person name="Terry A."/>
            <person name="Torto-Alalibo T.A."/>
            <person name="Win J."/>
            <person name="Xu Z."/>
            <person name="Zhang H."/>
            <person name="Grigoriev I.V."/>
            <person name="Rokhsar D.S."/>
            <person name="Boore J.L."/>
        </authorList>
    </citation>
    <scope>NUCLEOTIDE SEQUENCE [LARGE SCALE GENOMIC DNA]</scope>
    <source>
        <strain evidence="2 3">P6497</strain>
    </source>
</reference>
<accession>G4Z570</accession>
<feature type="compositionally biased region" description="Basic and acidic residues" evidence="1">
    <location>
        <begin position="51"/>
        <end position="81"/>
    </location>
</feature>
<feature type="compositionally biased region" description="Low complexity" evidence="1">
    <location>
        <begin position="20"/>
        <end position="34"/>
    </location>
</feature>
<dbReference type="OMA" id="RDDSEWA"/>
<feature type="region of interest" description="Disordered" evidence="1">
    <location>
        <begin position="1"/>
        <end position="89"/>
    </location>
</feature>
<feature type="compositionally biased region" description="Polar residues" evidence="1">
    <location>
        <begin position="1"/>
        <end position="14"/>
    </location>
</feature>
<evidence type="ECO:0000256" key="1">
    <source>
        <dbReference type="SAM" id="MobiDB-lite"/>
    </source>
</evidence>
<proteinExistence type="predicted"/>
<dbReference type="RefSeq" id="XP_009522930.1">
    <property type="nucleotide sequence ID" value="XM_009524635.1"/>
</dbReference>
<sequence length="127" mass="13912">MGCCSSKAQLSTVSEPARARPPQQQQQRQQPRGGQALGGGSLQTNGPEPSAAEKRARAAEAAEARKGDWRQGGHADPDKARSMAQRRKKDELLARIYNKYTALGREPPIGLPSCDVDQLRRHLETLR</sequence>
<protein>
    <submittedName>
        <fullName evidence="2">Uncharacterized protein</fullName>
    </submittedName>
</protein>
<evidence type="ECO:0000313" key="2">
    <source>
        <dbReference type="EMBL" id="EGZ20213.1"/>
    </source>
</evidence>
<dbReference type="InParanoid" id="G4Z570"/>
<dbReference type="Proteomes" id="UP000002640">
    <property type="component" value="Unassembled WGS sequence"/>
</dbReference>
<keyword evidence="3" id="KW-1185">Reference proteome</keyword>
<dbReference type="AlphaFoldDB" id="G4Z570"/>
<evidence type="ECO:0000313" key="3">
    <source>
        <dbReference type="Proteomes" id="UP000002640"/>
    </source>
</evidence>